<name>A0ABU7W5M3_9FLAO</name>
<evidence type="ECO:0000313" key="2">
    <source>
        <dbReference type="Proteomes" id="UP001356704"/>
    </source>
</evidence>
<keyword evidence="2" id="KW-1185">Reference proteome</keyword>
<organism evidence="1 2">
    <name type="scientific">Winogradskyella poriferorum</name>
    <dbReference type="NCBI Taxonomy" id="307627"/>
    <lineage>
        <taxon>Bacteria</taxon>
        <taxon>Pseudomonadati</taxon>
        <taxon>Bacteroidota</taxon>
        <taxon>Flavobacteriia</taxon>
        <taxon>Flavobacteriales</taxon>
        <taxon>Flavobacteriaceae</taxon>
        <taxon>Winogradskyella</taxon>
    </lineage>
</organism>
<dbReference type="Proteomes" id="UP001356704">
    <property type="component" value="Unassembled WGS sequence"/>
</dbReference>
<dbReference type="RefSeq" id="WP_331809738.1">
    <property type="nucleotide sequence ID" value="NZ_JAZHOU010000002.1"/>
</dbReference>
<dbReference type="EMBL" id="JAZHOU010000002">
    <property type="protein sequence ID" value="MEF3078965.1"/>
    <property type="molecule type" value="Genomic_DNA"/>
</dbReference>
<protein>
    <submittedName>
        <fullName evidence="1">Uncharacterized protein</fullName>
    </submittedName>
</protein>
<accession>A0ABU7W5M3</accession>
<proteinExistence type="predicted"/>
<comment type="caution">
    <text evidence="1">The sequence shown here is derived from an EMBL/GenBank/DDBJ whole genome shotgun (WGS) entry which is preliminary data.</text>
</comment>
<reference evidence="1 2" key="1">
    <citation type="submission" date="2024-02" db="EMBL/GenBank/DDBJ databases">
        <title>Winogradskyella poriferorum JCM 12885.</title>
        <authorList>
            <person name="Zhang D.-F."/>
            <person name="Fu Z.-Y."/>
        </authorList>
    </citation>
    <scope>NUCLEOTIDE SEQUENCE [LARGE SCALE GENOMIC DNA]</scope>
    <source>
        <strain evidence="1 2">JCM 12885</strain>
    </source>
</reference>
<sequence length="104" mass="12236">MSYEIPKLKILLESENFRSRTAMYIGEKKLSTLKGFLDGAYYAFDAYDVKEINLFEGLNDWVADYYGWNESTAGWKNIILKECDNDEVKGVDEFFKLYDIFKNK</sequence>
<evidence type="ECO:0000313" key="1">
    <source>
        <dbReference type="EMBL" id="MEF3078965.1"/>
    </source>
</evidence>
<gene>
    <name evidence="1" type="ORF">V1468_08125</name>
</gene>